<feature type="compositionally biased region" description="Basic and acidic residues" evidence="2">
    <location>
        <begin position="253"/>
        <end position="266"/>
    </location>
</feature>
<evidence type="ECO:0000313" key="4">
    <source>
        <dbReference type="Proteomes" id="UP001497522"/>
    </source>
</evidence>
<feature type="compositionally biased region" description="Basic and acidic residues" evidence="2">
    <location>
        <begin position="222"/>
        <end position="243"/>
    </location>
</feature>
<feature type="compositionally biased region" description="Polar residues" evidence="2">
    <location>
        <begin position="152"/>
        <end position="168"/>
    </location>
</feature>
<sequence length="272" mass="31561">MCACILTQDFIIDEDTEELYDDLYEDFGGGKQFLKTSLQEIEERLESFKKQEQEFKDKVDVLQKEKEALQRDKSVLIRNISCLFKTAQMEIARKDKQIRELHDENIRLKLAGPHPNSSSNKNGREGVPCVATTVDDRRDLQRKAETSHEQNKQTTNSSLLEVSASHQTPYRRREHAEESNHWKEGELHGRYLPMPQSGRSRSNHTSQCCDDGKTTGKSLSRVSDHHSERDRNMRLEAIKERSSKGSVHPRVPSTDHVEKLAQEEHRLSKRRR</sequence>
<evidence type="ECO:0000256" key="2">
    <source>
        <dbReference type="SAM" id="MobiDB-lite"/>
    </source>
</evidence>
<organism evidence="3 4">
    <name type="scientific">Sphagnum jensenii</name>
    <dbReference type="NCBI Taxonomy" id="128206"/>
    <lineage>
        <taxon>Eukaryota</taxon>
        <taxon>Viridiplantae</taxon>
        <taxon>Streptophyta</taxon>
        <taxon>Embryophyta</taxon>
        <taxon>Bryophyta</taxon>
        <taxon>Sphagnophytina</taxon>
        <taxon>Sphagnopsida</taxon>
        <taxon>Sphagnales</taxon>
        <taxon>Sphagnaceae</taxon>
        <taxon>Sphagnum</taxon>
    </lineage>
</organism>
<feature type="coiled-coil region" evidence="1">
    <location>
        <begin position="31"/>
        <end position="104"/>
    </location>
</feature>
<keyword evidence="1" id="KW-0175">Coiled coil</keyword>
<accession>A0ABP1AYW7</accession>
<feature type="compositionally biased region" description="Basic and acidic residues" evidence="2">
    <location>
        <begin position="174"/>
        <end position="189"/>
    </location>
</feature>
<dbReference type="EMBL" id="OZ023718">
    <property type="protein sequence ID" value="CAK9867783.1"/>
    <property type="molecule type" value="Genomic_DNA"/>
</dbReference>
<keyword evidence="4" id="KW-1185">Reference proteome</keyword>
<protein>
    <submittedName>
        <fullName evidence="3">Uncharacterized protein</fullName>
    </submittedName>
</protein>
<evidence type="ECO:0000313" key="3">
    <source>
        <dbReference type="EMBL" id="CAK9867783.1"/>
    </source>
</evidence>
<dbReference type="PANTHER" id="PTHR15489">
    <property type="entry name" value="CASPASE 8 ASSOCIATED PROTEIN 2"/>
    <property type="match status" value="1"/>
</dbReference>
<feature type="compositionally biased region" description="Basic and acidic residues" evidence="2">
    <location>
        <begin position="134"/>
        <end position="151"/>
    </location>
</feature>
<dbReference type="InterPro" id="IPR039674">
    <property type="entry name" value="FLASH"/>
</dbReference>
<dbReference type="Proteomes" id="UP001497522">
    <property type="component" value="Chromosome 17"/>
</dbReference>
<proteinExistence type="predicted"/>
<name>A0ABP1AYW7_9BRYO</name>
<reference evidence="3" key="1">
    <citation type="submission" date="2024-03" db="EMBL/GenBank/DDBJ databases">
        <authorList>
            <consortium name="ELIXIR-Norway"/>
            <consortium name="Elixir Norway"/>
        </authorList>
    </citation>
    <scope>NUCLEOTIDE SEQUENCE</scope>
</reference>
<feature type="compositionally biased region" description="Polar residues" evidence="2">
    <location>
        <begin position="197"/>
        <end position="208"/>
    </location>
</feature>
<dbReference type="PANTHER" id="PTHR15489:SF2">
    <property type="entry name" value="CASP8-ASSOCIATED PROTEIN 2"/>
    <property type="match status" value="1"/>
</dbReference>
<gene>
    <name evidence="3" type="ORF">CSSPJE1EN2_LOCUS10778</name>
</gene>
<evidence type="ECO:0000256" key="1">
    <source>
        <dbReference type="SAM" id="Coils"/>
    </source>
</evidence>
<feature type="region of interest" description="Disordered" evidence="2">
    <location>
        <begin position="106"/>
        <end position="272"/>
    </location>
</feature>